<evidence type="ECO:0000256" key="1">
    <source>
        <dbReference type="ARBA" id="ARBA00006620"/>
    </source>
</evidence>
<dbReference type="EMBL" id="MHWP01000004">
    <property type="protein sequence ID" value="OHB10859.1"/>
    <property type="molecule type" value="Genomic_DNA"/>
</dbReference>
<proteinExistence type="inferred from homology"/>
<evidence type="ECO:0008006" key="10">
    <source>
        <dbReference type="Google" id="ProtNLM"/>
    </source>
</evidence>
<sequence length="70" mass="8062">MPKLFSSRHIILILEKNDFVKISQKGSHIKLFNRTHKLTVIVPANKREVPMGTFGSIVRQSGLRKEDFEV</sequence>
<evidence type="ECO:0000256" key="7">
    <source>
        <dbReference type="ARBA" id="ARBA00023016"/>
    </source>
</evidence>
<evidence type="ECO:0000313" key="9">
    <source>
        <dbReference type="Proteomes" id="UP000177202"/>
    </source>
</evidence>
<comment type="similarity">
    <text evidence="1">Belongs to the HicA mRNA interferase family.</text>
</comment>
<dbReference type="SUPFAM" id="SSF54786">
    <property type="entry name" value="YcfA/nrd intein domain"/>
    <property type="match status" value="1"/>
</dbReference>
<dbReference type="InterPro" id="IPR038570">
    <property type="entry name" value="HicA_sf"/>
</dbReference>
<dbReference type="GO" id="GO:0016787">
    <property type="term" value="F:hydrolase activity"/>
    <property type="evidence" value="ECO:0007669"/>
    <property type="project" value="UniProtKB-KW"/>
</dbReference>
<dbReference type="Pfam" id="PF07927">
    <property type="entry name" value="HicA_toxin"/>
    <property type="match status" value="1"/>
</dbReference>
<name>A0A1G2UN81_9BACT</name>
<dbReference type="Gene3D" id="3.30.920.30">
    <property type="entry name" value="Hypothetical protein"/>
    <property type="match status" value="1"/>
</dbReference>
<keyword evidence="3" id="KW-0540">Nuclease</keyword>
<dbReference type="GO" id="GO:0003729">
    <property type="term" value="F:mRNA binding"/>
    <property type="evidence" value="ECO:0007669"/>
    <property type="project" value="InterPro"/>
</dbReference>
<comment type="caution">
    <text evidence="8">The sequence shown here is derived from an EMBL/GenBank/DDBJ whole genome shotgun (WGS) entry which is preliminary data.</text>
</comment>
<dbReference type="GO" id="GO:0004519">
    <property type="term" value="F:endonuclease activity"/>
    <property type="evidence" value="ECO:0007669"/>
    <property type="project" value="UniProtKB-KW"/>
</dbReference>
<dbReference type="Proteomes" id="UP000177202">
    <property type="component" value="Unassembled WGS sequence"/>
</dbReference>
<organism evidence="8 9">
    <name type="scientific">Candidatus Zambryskibacteria bacterium RIFCSPLOWO2_02_FULL_44_12b</name>
    <dbReference type="NCBI Taxonomy" id="1802772"/>
    <lineage>
        <taxon>Bacteria</taxon>
        <taxon>Candidatus Zambryskiibacteriota</taxon>
    </lineage>
</organism>
<evidence type="ECO:0000256" key="2">
    <source>
        <dbReference type="ARBA" id="ARBA00022649"/>
    </source>
</evidence>
<gene>
    <name evidence="8" type="ORF">A3H60_01885</name>
</gene>
<evidence type="ECO:0000256" key="4">
    <source>
        <dbReference type="ARBA" id="ARBA00022759"/>
    </source>
</evidence>
<keyword evidence="5" id="KW-0378">Hydrolase</keyword>
<evidence type="ECO:0000256" key="5">
    <source>
        <dbReference type="ARBA" id="ARBA00022801"/>
    </source>
</evidence>
<keyword evidence="2" id="KW-1277">Toxin-antitoxin system</keyword>
<reference evidence="8 9" key="1">
    <citation type="journal article" date="2016" name="Nat. Commun.">
        <title>Thousands of microbial genomes shed light on interconnected biogeochemical processes in an aquifer system.</title>
        <authorList>
            <person name="Anantharaman K."/>
            <person name="Brown C.T."/>
            <person name="Hug L.A."/>
            <person name="Sharon I."/>
            <person name="Castelle C.J."/>
            <person name="Probst A.J."/>
            <person name="Thomas B.C."/>
            <person name="Singh A."/>
            <person name="Wilkins M.J."/>
            <person name="Karaoz U."/>
            <person name="Brodie E.L."/>
            <person name="Williams K.H."/>
            <person name="Hubbard S.S."/>
            <person name="Banfield J.F."/>
        </authorList>
    </citation>
    <scope>NUCLEOTIDE SEQUENCE [LARGE SCALE GENOMIC DNA]</scope>
</reference>
<accession>A0A1G2UN81</accession>
<evidence type="ECO:0000313" key="8">
    <source>
        <dbReference type="EMBL" id="OHB10859.1"/>
    </source>
</evidence>
<keyword evidence="4" id="KW-0255">Endonuclease</keyword>
<dbReference type="AlphaFoldDB" id="A0A1G2UN81"/>
<evidence type="ECO:0000256" key="6">
    <source>
        <dbReference type="ARBA" id="ARBA00022884"/>
    </source>
</evidence>
<protein>
    <recommendedName>
        <fullName evidence="10">Addiction module toxin, HicA family</fullName>
    </recommendedName>
</protein>
<keyword evidence="7" id="KW-0346">Stress response</keyword>
<evidence type="ECO:0000256" key="3">
    <source>
        <dbReference type="ARBA" id="ARBA00022722"/>
    </source>
</evidence>
<keyword evidence="6" id="KW-0694">RNA-binding</keyword>
<dbReference type="InterPro" id="IPR012933">
    <property type="entry name" value="HicA_mRNA_interferase"/>
</dbReference>
<dbReference type="STRING" id="1802772.A3H60_01885"/>